<protein>
    <submittedName>
        <fullName evidence="2">Uncharacterized protein</fullName>
    </submittedName>
</protein>
<evidence type="ECO:0000313" key="2">
    <source>
        <dbReference type="EMBL" id="KAB5588721.1"/>
    </source>
</evidence>
<evidence type="ECO:0000313" key="3">
    <source>
        <dbReference type="Proteomes" id="UP000383932"/>
    </source>
</evidence>
<feature type="compositionally biased region" description="Polar residues" evidence="1">
    <location>
        <begin position="1"/>
        <end position="13"/>
    </location>
</feature>
<feature type="compositionally biased region" description="Polar residues" evidence="1">
    <location>
        <begin position="82"/>
        <end position="92"/>
    </location>
</feature>
<feature type="region of interest" description="Disordered" evidence="1">
    <location>
        <begin position="1"/>
        <end position="46"/>
    </location>
</feature>
<feature type="compositionally biased region" description="Basic and acidic residues" evidence="1">
    <location>
        <begin position="95"/>
        <end position="105"/>
    </location>
</feature>
<sequence length="251" mass="27477">MDELQISASPQKQARSPSPRSATSRRPKPKPESAPRLTKRAPKQIVVTSDVEDFAAEMNAITCDTGDSDPNPSMPAKDRSAPTRSENNQSLKGSKAKDNRDRKDNMPSAHTECNPPRDLEIIRQTLGELSLNELEEPGTSTQGKQPGLSKPTCELDMSSSGASLPHSTQSRPKSRPKPIAKPPRSHPVVAVLEGRVARKPTAKKMKWVDISDDESTRANVLSQSAKVMSPVIFHPHVRRSPSPEYIDLRGI</sequence>
<comment type="caution">
    <text evidence="2">The sequence shown here is derived from an EMBL/GenBank/DDBJ whole genome shotgun (WGS) entry which is preliminary data.</text>
</comment>
<feature type="region of interest" description="Disordered" evidence="1">
    <location>
        <begin position="58"/>
        <end position="196"/>
    </location>
</feature>
<gene>
    <name evidence="2" type="ORF">CTheo_7833</name>
</gene>
<proteinExistence type="predicted"/>
<accession>A0A5N5QBD3</accession>
<dbReference type="AlphaFoldDB" id="A0A5N5QBD3"/>
<dbReference type="Proteomes" id="UP000383932">
    <property type="component" value="Unassembled WGS sequence"/>
</dbReference>
<evidence type="ECO:0000256" key="1">
    <source>
        <dbReference type="SAM" id="MobiDB-lite"/>
    </source>
</evidence>
<feature type="compositionally biased region" description="Polar residues" evidence="1">
    <location>
        <begin position="157"/>
        <end position="171"/>
    </location>
</feature>
<keyword evidence="3" id="KW-1185">Reference proteome</keyword>
<name>A0A5N5QBD3_9AGAM</name>
<reference evidence="2 3" key="1">
    <citation type="journal article" date="2019" name="Fungal Biol. Biotechnol.">
        <title>Draft genome sequence of fastidious pathogen Ceratobasidium theobromae, which causes vascular-streak dieback in Theobroma cacao.</title>
        <authorList>
            <person name="Ali S.S."/>
            <person name="Asman A."/>
            <person name="Shao J."/>
            <person name="Firmansyah A.P."/>
            <person name="Susilo A.W."/>
            <person name="Rosmana A."/>
            <person name="McMahon P."/>
            <person name="Junaid M."/>
            <person name="Guest D."/>
            <person name="Kheng T.Y."/>
            <person name="Meinhardt L.W."/>
            <person name="Bailey B.A."/>
        </authorList>
    </citation>
    <scope>NUCLEOTIDE SEQUENCE [LARGE SCALE GENOMIC DNA]</scope>
    <source>
        <strain evidence="2 3">CT2</strain>
    </source>
</reference>
<organism evidence="2 3">
    <name type="scientific">Ceratobasidium theobromae</name>
    <dbReference type="NCBI Taxonomy" id="1582974"/>
    <lineage>
        <taxon>Eukaryota</taxon>
        <taxon>Fungi</taxon>
        <taxon>Dikarya</taxon>
        <taxon>Basidiomycota</taxon>
        <taxon>Agaricomycotina</taxon>
        <taxon>Agaricomycetes</taxon>
        <taxon>Cantharellales</taxon>
        <taxon>Ceratobasidiaceae</taxon>
        <taxon>Ceratobasidium</taxon>
    </lineage>
</organism>
<dbReference type="EMBL" id="SSOP01000383">
    <property type="protein sequence ID" value="KAB5588721.1"/>
    <property type="molecule type" value="Genomic_DNA"/>
</dbReference>